<dbReference type="PANTHER" id="PTHR10996">
    <property type="entry name" value="2-HYDROXYACID DEHYDROGENASE-RELATED"/>
    <property type="match status" value="1"/>
</dbReference>
<keyword evidence="7" id="KW-1185">Reference proteome</keyword>
<dbReference type="RefSeq" id="WP_344253340.1">
    <property type="nucleotide sequence ID" value="NZ_BAAARE010000003.1"/>
</dbReference>
<keyword evidence="2 3" id="KW-0560">Oxidoreductase</keyword>
<feature type="domain" description="D-isomer specific 2-hydroxyacid dehydrogenase NAD-binding" evidence="5">
    <location>
        <begin position="106"/>
        <end position="276"/>
    </location>
</feature>
<dbReference type="SUPFAM" id="SSF51735">
    <property type="entry name" value="NAD(P)-binding Rossmann-fold domains"/>
    <property type="match status" value="1"/>
</dbReference>
<evidence type="ECO:0000259" key="5">
    <source>
        <dbReference type="Pfam" id="PF02826"/>
    </source>
</evidence>
<dbReference type="Pfam" id="PF00389">
    <property type="entry name" value="2-Hacid_dh"/>
    <property type="match status" value="1"/>
</dbReference>
<evidence type="ECO:0000259" key="4">
    <source>
        <dbReference type="Pfam" id="PF00389"/>
    </source>
</evidence>
<dbReference type="InterPro" id="IPR006139">
    <property type="entry name" value="D-isomer_2_OHA_DH_cat_dom"/>
</dbReference>
<dbReference type="PROSITE" id="PS00671">
    <property type="entry name" value="D_2_HYDROXYACID_DH_3"/>
    <property type="match status" value="1"/>
</dbReference>
<evidence type="ECO:0000256" key="3">
    <source>
        <dbReference type="RuleBase" id="RU003719"/>
    </source>
</evidence>
<dbReference type="PROSITE" id="PS00065">
    <property type="entry name" value="D_2_HYDROXYACID_DH_1"/>
    <property type="match status" value="1"/>
</dbReference>
<dbReference type="Gene3D" id="3.40.50.720">
    <property type="entry name" value="NAD(P)-binding Rossmann-like Domain"/>
    <property type="match status" value="2"/>
</dbReference>
<dbReference type="PROSITE" id="PS00670">
    <property type="entry name" value="D_2_HYDROXYACID_DH_2"/>
    <property type="match status" value="1"/>
</dbReference>
<dbReference type="InterPro" id="IPR036291">
    <property type="entry name" value="NAD(P)-bd_dom_sf"/>
</dbReference>
<feature type="domain" description="D-isomer specific 2-hydroxyacid dehydrogenase catalytic" evidence="4">
    <location>
        <begin position="36"/>
        <end position="309"/>
    </location>
</feature>
<name>A0ABN3L1H1_9MICO</name>
<dbReference type="InterPro" id="IPR029752">
    <property type="entry name" value="D-isomer_DH_CS1"/>
</dbReference>
<dbReference type="InterPro" id="IPR050223">
    <property type="entry name" value="D-isomer_2-hydroxyacid_DH"/>
</dbReference>
<protein>
    <submittedName>
        <fullName evidence="6">Hydroxyacid dehydrogenase</fullName>
    </submittedName>
</protein>
<organism evidence="6 7">
    <name type="scientific">Terrabacter carboxydivorans</name>
    <dbReference type="NCBI Taxonomy" id="619730"/>
    <lineage>
        <taxon>Bacteria</taxon>
        <taxon>Bacillati</taxon>
        <taxon>Actinomycetota</taxon>
        <taxon>Actinomycetes</taxon>
        <taxon>Micrococcales</taxon>
        <taxon>Intrasporangiaceae</taxon>
        <taxon>Terrabacter</taxon>
    </lineage>
</organism>
<dbReference type="Pfam" id="PF02826">
    <property type="entry name" value="2-Hacid_dh_C"/>
    <property type="match status" value="1"/>
</dbReference>
<comment type="caution">
    <text evidence="6">The sequence shown here is derived from an EMBL/GenBank/DDBJ whole genome shotgun (WGS) entry which is preliminary data.</text>
</comment>
<accession>A0ABN3L1H1</accession>
<dbReference type="InterPro" id="IPR029753">
    <property type="entry name" value="D-isomer_DH_CS"/>
</dbReference>
<reference evidence="6 7" key="1">
    <citation type="journal article" date="2019" name="Int. J. Syst. Evol. Microbiol.">
        <title>The Global Catalogue of Microorganisms (GCM) 10K type strain sequencing project: providing services to taxonomists for standard genome sequencing and annotation.</title>
        <authorList>
            <consortium name="The Broad Institute Genomics Platform"/>
            <consortium name="The Broad Institute Genome Sequencing Center for Infectious Disease"/>
            <person name="Wu L."/>
            <person name="Ma J."/>
        </authorList>
    </citation>
    <scope>NUCLEOTIDE SEQUENCE [LARGE SCALE GENOMIC DNA]</scope>
    <source>
        <strain evidence="6 7">JCM 16259</strain>
    </source>
</reference>
<dbReference type="InterPro" id="IPR006140">
    <property type="entry name" value="D-isomer_DH_NAD-bd"/>
</dbReference>
<proteinExistence type="inferred from homology"/>
<evidence type="ECO:0000256" key="2">
    <source>
        <dbReference type="ARBA" id="ARBA00023002"/>
    </source>
</evidence>
<dbReference type="EMBL" id="BAAARE010000003">
    <property type="protein sequence ID" value="GAA2473761.1"/>
    <property type="molecule type" value="Genomic_DNA"/>
</dbReference>
<evidence type="ECO:0000313" key="6">
    <source>
        <dbReference type="EMBL" id="GAA2473761.1"/>
    </source>
</evidence>
<evidence type="ECO:0000256" key="1">
    <source>
        <dbReference type="ARBA" id="ARBA00005854"/>
    </source>
</evidence>
<dbReference type="SUPFAM" id="SSF52283">
    <property type="entry name" value="Formate/glycerate dehydrogenase catalytic domain-like"/>
    <property type="match status" value="1"/>
</dbReference>
<sequence>MPEVAGLPVVVGLGPVDPALVGPVLDGRCRFVAEPTDADLSRAQGAIARADAEVDRDFLERTPLLRVVARTGVGVERVDLDAATARGIAVVVTPGAGTAAVAEGAIAMALHLVKRFGRLTTLVRTGAWADRGDIPVGDLRGSVLGVVGYGRIGQRAAVLGAALGMTVLAHDPVSEPPADIRCTDLRDLVARSDVITLHLPLLASTRHLVDEALLRHVKPGTILVNCGRGALVDLDAVGTALQEGRLGGVGLDVFDPEPPAHHPLFDHPDVVLTPHLMGLSRQATAATFVDAAQGVIDVLDGRPPAAVANPGWEQATTRTTRTLEAT</sequence>
<dbReference type="Proteomes" id="UP001500730">
    <property type="component" value="Unassembled WGS sequence"/>
</dbReference>
<comment type="similarity">
    <text evidence="1 3">Belongs to the D-isomer specific 2-hydroxyacid dehydrogenase family.</text>
</comment>
<evidence type="ECO:0000313" key="7">
    <source>
        <dbReference type="Proteomes" id="UP001500730"/>
    </source>
</evidence>
<gene>
    <name evidence="6" type="ORF">GCM10009858_08900</name>
</gene>